<dbReference type="EMBL" id="VFPH01000002">
    <property type="protein sequence ID" value="TQM36457.1"/>
    <property type="molecule type" value="Genomic_DNA"/>
</dbReference>
<dbReference type="RefSeq" id="WP_211362089.1">
    <property type="nucleotide sequence ID" value="NZ_VFPH01000002.1"/>
</dbReference>
<dbReference type="Proteomes" id="UP000319818">
    <property type="component" value="Unassembled WGS sequence"/>
</dbReference>
<gene>
    <name evidence="1" type="ORF">FB388_3635</name>
</gene>
<sequence length="58" mass="6651">MTTAHPHRCHPPRRALRGTVYTCWCRRRWVAFDSVTIRDGTVSALRPDWRAVAGVVGF</sequence>
<evidence type="ECO:0000313" key="2">
    <source>
        <dbReference type="Proteomes" id="UP000319818"/>
    </source>
</evidence>
<name>A0A543FRJ0_9PSEU</name>
<accession>A0A543FRJ0</accession>
<comment type="caution">
    <text evidence="1">The sequence shown here is derived from an EMBL/GenBank/DDBJ whole genome shotgun (WGS) entry which is preliminary data.</text>
</comment>
<dbReference type="AlphaFoldDB" id="A0A543FRJ0"/>
<keyword evidence="2" id="KW-1185">Reference proteome</keyword>
<protein>
    <submittedName>
        <fullName evidence="1">Uncharacterized protein</fullName>
    </submittedName>
</protein>
<evidence type="ECO:0000313" key="1">
    <source>
        <dbReference type="EMBL" id="TQM36457.1"/>
    </source>
</evidence>
<reference evidence="1 2" key="1">
    <citation type="submission" date="2019-06" db="EMBL/GenBank/DDBJ databases">
        <title>Sequencing the genomes of 1000 actinobacteria strains.</title>
        <authorList>
            <person name="Klenk H.-P."/>
        </authorList>
    </citation>
    <scope>NUCLEOTIDE SEQUENCE [LARGE SCALE GENOMIC DNA]</scope>
    <source>
        <strain evidence="1 2">DSM 45511</strain>
    </source>
</reference>
<proteinExistence type="predicted"/>
<organism evidence="1 2">
    <name type="scientific">Pseudonocardia cypriaca</name>
    <dbReference type="NCBI Taxonomy" id="882449"/>
    <lineage>
        <taxon>Bacteria</taxon>
        <taxon>Bacillati</taxon>
        <taxon>Actinomycetota</taxon>
        <taxon>Actinomycetes</taxon>
        <taxon>Pseudonocardiales</taxon>
        <taxon>Pseudonocardiaceae</taxon>
        <taxon>Pseudonocardia</taxon>
    </lineage>
</organism>